<dbReference type="GO" id="GO:0008081">
    <property type="term" value="F:phosphoric diester hydrolase activity"/>
    <property type="evidence" value="ECO:0007669"/>
    <property type="project" value="InterPro"/>
</dbReference>
<dbReference type="SUPFAM" id="SSF51695">
    <property type="entry name" value="PLC-like phosphodiesterases"/>
    <property type="match status" value="1"/>
</dbReference>
<organism evidence="3 4">
    <name type="scientific">Xylaria bambusicola</name>
    <dbReference type="NCBI Taxonomy" id="326684"/>
    <lineage>
        <taxon>Eukaryota</taxon>
        <taxon>Fungi</taxon>
        <taxon>Dikarya</taxon>
        <taxon>Ascomycota</taxon>
        <taxon>Pezizomycotina</taxon>
        <taxon>Sordariomycetes</taxon>
        <taxon>Xylariomycetidae</taxon>
        <taxon>Xylariales</taxon>
        <taxon>Xylariaceae</taxon>
        <taxon>Xylaria</taxon>
    </lineage>
</organism>
<evidence type="ECO:0000313" key="4">
    <source>
        <dbReference type="Proteomes" id="UP001305414"/>
    </source>
</evidence>
<dbReference type="GO" id="GO:0006629">
    <property type="term" value="P:lipid metabolic process"/>
    <property type="evidence" value="ECO:0007669"/>
    <property type="project" value="InterPro"/>
</dbReference>
<dbReference type="Gene3D" id="3.20.20.190">
    <property type="entry name" value="Phosphatidylinositol (PI) phosphodiesterase"/>
    <property type="match status" value="1"/>
</dbReference>
<comment type="caution">
    <text evidence="3">The sequence shown here is derived from an EMBL/GenBank/DDBJ whole genome shotgun (WGS) entry which is preliminary data.</text>
</comment>
<name>A0AAN7UHW8_9PEZI</name>
<dbReference type="AlphaFoldDB" id="A0AAN7UHW8"/>
<evidence type="ECO:0000256" key="1">
    <source>
        <dbReference type="SAM" id="MobiDB-lite"/>
    </source>
</evidence>
<dbReference type="Proteomes" id="UP001305414">
    <property type="component" value="Unassembled WGS sequence"/>
</dbReference>
<dbReference type="InterPro" id="IPR030395">
    <property type="entry name" value="GP_PDE_dom"/>
</dbReference>
<feature type="region of interest" description="Disordered" evidence="1">
    <location>
        <begin position="1"/>
        <end position="39"/>
    </location>
</feature>
<feature type="compositionally biased region" description="Basic and acidic residues" evidence="1">
    <location>
        <begin position="1"/>
        <end position="23"/>
    </location>
</feature>
<accession>A0AAN7UHW8</accession>
<dbReference type="Pfam" id="PF03009">
    <property type="entry name" value="GDPD"/>
    <property type="match status" value="1"/>
</dbReference>
<dbReference type="InterPro" id="IPR017946">
    <property type="entry name" value="PLC-like_Pdiesterase_TIM-brl"/>
</dbReference>
<keyword evidence="4" id="KW-1185">Reference proteome</keyword>
<dbReference type="EMBL" id="JAWHQM010000009">
    <property type="protein sequence ID" value="KAK5628812.1"/>
    <property type="molecule type" value="Genomic_DNA"/>
</dbReference>
<proteinExistence type="predicted"/>
<dbReference type="PROSITE" id="PS51704">
    <property type="entry name" value="GP_PDE"/>
    <property type="match status" value="1"/>
</dbReference>
<reference evidence="3 4" key="1">
    <citation type="submission" date="2023-10" db="EMBL/GenBank/DDBJ databases">
        <title>Draft genome sequence of Xylaria bambusicola isolate GMP-LS, the root and basal stem rot pathogen of sugarcane in Indonesia.</title>
        <authorList>
            <person name="Selvaraj P."/>
            <person name="Muralishankar V."/>
            <person name="Muruganantham S."/>
            <person name="Sp S."/>
            <person name="Haryani S."/>
            <person name="Lau K.J.X."/>
            <person name="Naqvi N.I."/>
        </authorList>
    </citation>
    <scope>NUCLEOTIDE SEQUENCE [LARGE SCALE GENOMIC DNA]</scope>
    <source>
        <strain evidence="3">GMP-LS</strain>
    </source>
</reference>
<evidence type="ECO:0000313" key="3">
    <source>
        <dbReference type="EMBL" id="KAK5628812.1"/>
    </source>
</evidence>
<dbReference type="PANTHER" id="PTHR43805:SF1">
    <property type="entry name" value="GP-PDE DOMAIN-CONTAINING PROTEIN"/>
    <property type="match status" value="1"/>
</dbReference>
<feature type="domain" description="GP-PDE" evidence="2">
    <location>
        <begin position="32"/>
        <end position="272"/>
    </location>
</feature>
<feature type="compositionally biased region" description="Polar residues" evidence="1">
    <location>
        <begin position="24"/>
        <end position="33"/>
    </location>
</feature>
<gene>
    <name evidence="3" type="ORF">RRF57_004527</name>
</gene>
<protein>
    <recommendedName>
        <fullName evidence="2">GP-PDE domain-containing protein</fullName>
    </recommendedName>
</protein>
<evidence type="ECO:0000259" key="2">
    <source>
        <dbReference type="PROSITE" id="PS51704"/>
    </source>
</evidence>
<dbReference type="PANTHER" id="PTHR43805">
    <property type="entry name" value="GLYCEROPHOSPHORYL DIESTER PHOSPHODIESTERASE"/>
    <property type="match status" value="1"/>
</dbReference>
<sequence length="325" mass="36745">MLRGGYKDTEDKRQETGYSDGRHYSSNPGSSPQAVGHRGYSAAYPENTMAAFRSAVDIGADALETDLRLSKDGIVVLSHDPSLKRCFGDARKVAECNWDELSKLRTLREPRQPMPRLLDLLEYLAQPEQERIWVLFDIKPGDNMNELVSRIAHTIESVPTTGRPWNDRIMLGPWTAECVASCLRHFPVFPIALIAVSPSYTTAMLQVPNLNFNLLNYTFATSRGSRFMREAKQHGRFILSWTNNEAEWMARSLSGEVDAVITDDLKKFLEIRGQSHSKEMQLVAKWSVKETSFWILINTLAWGFEIYSSIMRGSPQAQVKKALGV</sequence>